<protein>
    <submittedName>
        <fullName evidence="1">Uncharacterized protein</fullName>
    </submittedName>
</protein>
<gene>
    <name evidence="1" type="ORF">BV25DRAFT_1922405</name>
</gene>
<reference evidence="1" key="1">
    <citation type="submission" date="2021-03" db="EMBL/GenBank/DDBJ databases">
        <authorList>
            <consortium name="DOE Joint Genome Institute"/>
            <person name="Ahrendt S."/>
            <person name="Looney B.P."/>
            <person name="Miyauchi S."/>
            <person name="Morin E."/>
            <person name="Drula E."/>
            <person name="Courty P.E."/>
            <person name="Chicoki N."/>
            <person name="Fauchery L."/>
            <person name="Kohler A."/>
            <person name="Kuo A."/>
            <person name="Labutti K."/>
            <person name="Pangilinan J."/>
            <person name="Lipzen A."/>
            <person name="Riley R."/>
            <person name="Andreopoulos W."/>
            <person name="He G."/>
            <person name="Johnson J."/>
            <person name="Barry K.W."/>
            <person name="Grigoriev I.V."/>
            <person name="Nagy L."/>
            <person name="Hibbett D."/>
            <person name="Henrissat B."/>
            <person name="Matheny P.B."/>
            <person name="Labbe J."/>
            <person name="Martin F."/>
        </authorList>
    </citation>
    <scope>NUCLEOTIDE SEQUENCE</scope>
    <source>
        <strain evidence="1">HHB10654</strain>
    </source>
</reference>
<dbReference type="EMBL" id="MU277352">
    <property type="protein sequence ID" value="KAI0054750.1"/>
    <property type="molecule type" value="Genomic_DNA"/>
</dbReference>
<organism evidence="1 2">
    <name type="scientific">Artomyces pyxidatus</name>
    <dbReference type="NCBI Taxonomy" id="48021"/>
    <lineage>
        <taxon>Eukaryota</taxon>
        <taxon>Fungi</taxon>
        <taxon>Dikarya</taxon>
        <taxon>Basidiomycota</taxon>
        <taxon>Agaricomycotina</taxon>
        <taxon>Agaricomycetes</taxon>
        <taxon>Russulales</taxon>
        <taxon>Auriscalpiaceae</taxon>
        <taxon>Artomyces</taxon>
    </lineage>
</organism>
<keyword evidence="2" id="KW-1185">Reference proteome</keyword>
<evidence type="ECO:0000313" key="1">
    <source>
        <dbReference type="EMBL" id="KAI0054750.1"/>
    </source>
</evidence>
<name>A0ACB8SFP3_9AGAM</name>
<proteinExistence type="predicted"/>
<accession>A0ACB8SFP3</accession>
<sequence>MSVFKLAQAFDLIGSRARPPFMDVPRTINSATPRAPAPWPEPDSLPSSFKWAGDFYDKSDRRIQCLYLTDQDTPLRVWMVGMLDDVELEAMFDRPGYAWTIMRPLFKGSLHAANALLDHFTHPDDTADFEWHDPDDAIHASYSTDTHPDNLSFISTDKDTADRDALFPVNHLFDAQDVENPLHSRNTVSDRAFTYRVVVLQECLLTRVSRHWGDPGFTPYFVLRNVYKLSP</sequence>
<reference evidence="1" key="2">
    <citation type="journal article" date="2022" name="New Phytol.">
        <title>Evolutionary transition to the ectomycorrhizal habit in the genomes of a hyperdiverse lineage of mushroom-forming fungi.</title>
        <authorList>
            <person name="Looney B."/>
            <person name="Miyauchi S."/>
            <person name="Morin E."/>
            <person name="Drula E."/>
            <person name="Courty P.E."/>
            <person name="Kohler A."/>
            <person name="Kuo A."/>
            <person name="LaButti K."/>
            <person name="Pangilinan J."/>
            <person name="Lipzen A."/>
            <person name="Riley R."/>
            <person name="Andreopoulos W."/>
            <person name="He G."/>
            <person name="Johnson J."/>
            <person name="Nolan M."/>
            <person name="Tritt A."/>
            <person name="Barry K.W."/>
            <person name="Grigoriev I.V."/>
            <person name="Nagy L.G."/>
            <person name="Hibbett D."/>
            <person name="Henrissat B."/>
            <person name="Matheny P.B."/>
            <person name="Labbe J."/>
            <person name="Martin F.M."/>
        </authorList>
    </citation>
    <scope>NUCLEOTIDE SEQUENCE</scope>
    <source>
        <strain evidence="1">HHB10654</strain>
    </source>
</reference>
<comment type="caution">
    <text evidence="1">The sequence shown here is derived from an EMBL/GenBank/DDBJ whole genome shotgun (WGS) entry which is preliminary data.</text>
</comment>
<evidence type="ECO:0000313" key="2">
    <source>
        <dbReference type="Proteomes" id="UP000814140"/>
    </source>
</evidence>
<dbReference type="Proteomes" id="UP000814140">
    <property type="component" value="Unassembled WGS sequence"/>
</dbReference>